<evidence type="ECO:0000313" key="2">
    <source>
        <dbReference type="Proteomes" id="UP001348369"/>
    </source>
</evidence>
<protein>
    <submittedName>
        <fullName evidence="1">Uncharacterized protein</fullName>
    </submittedName>
</protein>
<evidence type="ECO:0000313" key="1">
    <source>
        <dbReference type="EMBL" id="WSC00831.1"/>
    </source>
</evidence>
<sequence>MTTAHSSDGLGTGGWAAAVRQRLGLGRLLPLGGARDGAWLSERAATDELRLAAAGVAGAVLGRLRLSLTDPDGAGLPAVPPPPSALPPGPLRIDGEFAAGPAEPLPAVAERLRGVLFACATERLGLRVEEVDLRVTALLDPSGEAPERPRDGAAPAGPDEGRPADVRAAAPEGEPELLAAAVPGVAYPTRTLGGAVVTTPGHVRLELATAAGHRPLEVARAVRARLTAELPGAPSVAVLVTAVGQQG</sequence>
<dbReference type="Proteomes" id="UP001348369">
    <property type="component" value="Chromosome"/>
</dbReference>
<name>A0ACD4ZRR1_9ACTN</name>
<organism evidence="1 2">
    <name type="scientific">Streptomyces scopuliridis</name>
    <dbReference type="NCBI Taxonomy" id="452529"/>
    <lineage>
        <taxon>Bacteria</taxon>
        <taxon>Bacillati</taxon>
        <taxon>Actinomycetota</taxon>
        <taxon>Actinomycetes</taxon>
        <taxon>Kitasatosporales</taxon>
        <taxon>Streptomycetaceae</taxon>
        <taxon>Streptomyces</taxon>
    </lineage>
</organism>
<gene>
    <name evidence="1" type="ORF">OG835_30010</name>
</gene>
<proteinExistence type="predicted"/>
<keyword evidence="2" id="KW-1185">Reference proteome</keyword>
<dbReference type="EMBL" id="CP109109">
    <property type="protein sequence ID" value="WSC00831.1"/>
    <property type="molecule type" value="Genomic_DNA"/>
</dbReference>
<accession>A0ACD4ZRR1</accession>
<reference evidence="1" key="1">
    <citation type="submission" date="2022-10" db="EMBL/GenBank/DDBJ databases">
        <title>The complete genomes of actinobacterial strains from the NBC collection.</title>
        <authorList>
            <person name="Joergensen T.S."/>
            <person name="Alvarez Arevalo M."/>
            <person name="Sterndorff E.B."/>
            <person name="Faurdal D."/>
            <person name="Vuksanovic O."/>
            <person name="Mourched A.-S."/>
            <person name="Charusanti P."/>
            <person name="Shaw S."/>
            <person name="Blin K."/>
            <person name="Weber T."/>
        </authorList>
    </citation>
    <scope>NUCLEOTIDE SEQUENCE</scope>
    <source>
        <strain evidence="1">NBC 01771</strain>
    </source>
</reference>